<dbReference type="GO" id="GO:0005506">
    <property type="term" value="F:iron ion binding"/>
    <property type="evidence" value="ECO:0007669"/>
    <property type="project" value="InterPro"/>
</dbReference>
<dbReference type="RefSeq" id="XP_047848498.1">
    <property type="nucleotide sequence ID" value="XM_047992484.1"/>
</dbReference>
<keyword evidence="5 9" id="KW-0560">Oxidoreductase</keyword>
<evidence type="ECO:0000313" key="11">
    <source>
        <dbReference type="EMBL" id="UNI25017.1"/>
    </source>
</evidence>
<reference evidence="11" key="1">
    <citation type="submission" date="2021-11" db="EMBL/GenBank/DDBJ databases">
        <title>Purpureocillium_takamizusanense_genome.</title>
        <authorList>
            <person name="Nguyen N.-H."/>
        </authorList>
    </citation>
    <scope>NUCLEOTIDE SEQUENCE</scope>
    <source>
        <strain evidence="11">PT3</strain>
    </source>
</reference>
<gene>
    <name evidence="11" type="ORF">JDV02_010725</name>
</gene>
<feature type="transmembrane region" description="Helical" evidence="10">
    <location>
        <begin position="15"/>
        <end position="34"/>
    </location>
</feature>
<proteinExistence type="inferred from homology"/>
<comment type="cofactor">
    <cofactor evidence="1 8">
        <name>heme</name>
        <dbReference type="ChEBI" id="CHEBI:30413"/>
    </cofactor>
</comment>
<evidence type="ECO:0000256" key="6">
    <source>
        <dbReference type="ARBA" id="ARBA00023004"/>
    </source>
</evidence>
<dbReference type="InterPro" id="IPR001128">
    <property type="entry name" value="Cyt_P450"/>
</dbReference>
<dbReference type="KEGG" id="ptkz:JDV02_010725"/>
<dbReference type="Pfam" id="PF00067">
    <property type="entry name" value="p450"/>
    <property type="match status" value="1"/>
</dbReference>
<evidence type="ECO:0000256" key="2">
    <source>
        <dbReference type="ARBA" id="ARBA00010617"/>
    </source>
</evidence>
<dbReference type="AlphaFoldDB" id="A0A9Q8QT95"/>
<name>A0A9Q8QT95_9HYPO</name>
<dbReference type="Proteomes" id="UP000829364">
    <property type="component" value="Chromosome 14"/>
</dbReference>
<dbReference type="InterPro" id="IPR036396">
    <property type="entry name" value="Cyt_P450_sf"/>
</dbReference>
<dbReference type="GO" id="GO:0004497">
    <property type="term" value="F:monooxygenase activity"/>
    <property type="evidence" value="ECO:0007669"/>
    <property type="project" value="UniProtKB-KW"/>
</dbReference>
<dbReference type="Gene3D" id="1.10.630.10">
    <property type="entry name" value="Cytochrome P450"/>
    <property type="match status" value="1"/>
</dbReference>
<organism evidence="11 12">
    <name type="scientific">Purpureocillium takamizusanense</name>
    <dbReference type="NCBI Taxonomy" id="2060973"/>
    <lineage>
        <taxon>Eukaryota</taxon>
        <taxon>Fungi</taxon>
        <taxon>Dikarya</taxon>
        <taxon>Ascomycota</taxon>
        <taxon>Pezizomycotina</taxon>
        <taxon>Sordariomycetes</taxon>
        <taxon>Hypocreomycetidae</taxon>
        <taxon>Hypocreales</taxon>
        <taxon>Ophiocordycipitaceae</taxon>
        <taxon>Purpureocillium</taxon>
    </lineage>
</organism>
<evidence type="ECO:0000256" key="3">
    <source>
        <dbReference type="ARBA" id="ARBA00022617"/>
    </source>
</evidence>
<evidence type="ECO:0000256" key="4">
    <source>
        <dbReference type="ARBA" id="ARBA00022723"/>
    </source>
</evidence>
<keyword evidence="10" id="KW-0472">Membrane</keyword>
<dbReference type="PRINTS" id="PR00463">
    <property type="entry name" value="EP450I"/>
</dbReference>
<dbReference type="GO" id="GO:0020037">
    <property type="term" value="F:heme binding"/>
    <property type="evidence" value="ECO:0007669"/>
    <property type="project" value="InterPro"/>
</dbReference>
<keyword evidence="6 8" id="KW-0408">Iron</keyword>
<accession>A0A9Q8QT95</accession>
<evidence type="ECO:0000256" key="7">
    <source>
        <dbReference type="ARBA" id="ARBA00023033"/>
    </source>
</evidence>
<feature type="binding site" description="axial binding residue" evidence="8">
    <location>
        <position position="435"/>
    </location>
    <ligand>
        <name>heme</name>
        <dbReference type="ChEBI" id="CHEBI:30413"/>
    </ligand>
    <ligandPart>
        <name>Fe</name>
        <dbReference type="ChEBI" id="CHEBI:18248"/>
    </ligandPart>
</feature>
<evidence type="ECO:0000256" key="9">
    <source>
        <dbReference type="RuleBase" id="RU000461"/>
    </source>
</evidence>
<comment type="similarity">
    <text evidence="2 9">Belongs to the cytochrome P450 family.</text>
</comment>
<keyword evidence="4 8" id="KW-0479">Metal-binding</keyword>
<dbReference type="PROSITE" id="PS00086">
    <property type="entry name" value="CYTOCHROME_P450"/>
    <property type="match status" value="1"/>
</dbReference>
<evidence type="ECO:0008006" key="13">
    <source>
        <dbReference type="Google" id="ProtNLM"/>
    </source>
</evidence>
<dbReference type="PRINTS" id="PR00385">
    <property type="entry name" value="P450"/>
</dbReference>
<dbReference type="EMBL" id="CP086367">
    <property type="protein sequence ID" value="UNI25017.1"/>
    <property type="molecule type" value="Genomic_DNA"/>
</dbReference>
<protein>
    <recommendedName>
        <fullName evidence="13">Cytochrome P450</fullName>
    </recommendedName>
</protein>
<keyword evidence="10" id="KW-1133">Transmembrane helix</keyword>
<dbReference type="PANTHER" id="PTHR46300">
    <property type="entry name" value="P450, PUTATIVE (EUROFUNG)-RELATED-RELATED"/>
    <property type="match status" value="1"/>
</dbReference>
<dbReference type="PANTHER" id="PTHR46300:SF1">
    <property type="entry name" value="P450, PUTATIVE (EUROFUNG)-RELATED"/>
    <property type="match status" value="1"/>
</dbReference>
<dbReference type="CDD" id="cd11065">
    <property type="entry name" value="CYP64-like"/>
    <property type="match status" value="1"/>
</dbReference>
<dbReference type="GO" id="GO:0016705">
    <property type="term" value="F:oxidoreductase activity, acting on paired donors, with incorporation or reduction of molecular oxygen"/>
    <property type="evidence" value="ECO:0007669"/>
    <property type="project" value="InterPro"/>
</dbReference>
<sequence length="524" mass="59885">MDTNFALKFCPKGHIHLALTLSLLTIACATFYGLSFRRKQRSPLPPGPKPLPIIGNIHSMFRKSPMDCLQAWHKQFGPVIAVRYGQRRVVSVSSYRVAQELMNKKSMIYSSRPRFIMASERMTGSLNMAIIPYNKRWQNYNHIAGSLLDAGAVRRYAPLLNLESTYCLREMKHSDDFSKSLARFSASMLLTLGYGIHLPRSDCVEPDELERINDLPFQALGQSHSLLIELFPVLDYIPYAVAPWKWTAERTKNETTALHMKHLATGLSTSTWNWSHEVKSLKVGQLLSDEELAYCIGTIEQAGFGAILTVARLLVKAIVLHPEYAKRAQDELDRVVGQDRLPCMEDQERLPWLDAMINEAMRWQPPTPFAIPHANTKDDVYKGYVIPKDTMVIPNLWVMAFDAEDFPDPYTYRPERWLRGEPVQHSSFGFGRRICPGRHLGYTSVFLVISRLLWAYNISHAYRDGKKVEIDPWDLNFTFTAASNPFKASFQVRSPKHSQLIETAWENSERDVGKILEGIKPRRG</sequence>
<evidence type="ECO:0000256" key="10">
    <source>
        <dbReference type="SAM" id="Phobius"/>
    </source>
</evidence>
<dbReference type="InterPro" id="IPR017972">
    <property type="entry name" value="Cyt_P450_CS"/>
</dbReference>
<keyword evidence="3 8" id="KW-0349">Heme</keyword>
<dbReference type="InterPro" id="IPR050364">
    <property type="entry name" value="Cytochrome_P450_fung"/>
</dbReference>
<evidence type="ECO:0000256" key="8">
    <source>
        <dbReference type="PIRSR" id="PIRSR602401-1"/>
    </source>
</evidence>
<dbReference type="GeneID" id="72072668"/>
<dbReference type="SUPFAM" id="SSF48264">
    <property type="entry name" value="Cytochrome P450"/>
    <property type="match status" value="1"/>
</dbReference>
<evidence type="ECO:0000256" key="5">
    <source>
        <dbReference type="ARBA" id="ARBA00023002"/>
    </source>
</evidence>
<keyword evidence="7 9" id="KW-0503">Monooxygenase</keyword>
<evidence type="ECO:0000256" key="1">
    <source>
        <dbReference type="ARBA" id="ARBA00001971"/>
    </source>
</evidence>
<evidence type="ECO:0000313" key="12">
    <source>
        <dbReference type="Proteomes" id="UP000829364"/>
    </source>
</evidence>
<keyword evidence="12" id="KW-1185">Reference proteome</keyword>
<dbReference type="OrthoDB" id="1470350at2759"/>
<dbReference type="InterPro" id="IPR002401">
    <property type="entry name" value="Cyt_P450_E_grp-I"/>
</dbReference>
<keyword evidence="10" id="KW-0812">Transmembrane</keyword>